<dbReference type="GeneID" id="78455622"/>
<dbReference type="RefSeq" id="WP_005976830.1">
    <property type="nucleotide sequence ID" value="NZ_BAABXY010000001.1"/>
</dbReference>
<gene>
    <name evidence="1" type="ORF">NCTC12112_01051</name>
</gene>
<dbReference type="AlphaFoldDB" id="A0AAX2J8L0"/>
<dbReference type="InterPro" id="IPR022555">
    <property type="entry name" value="DUF2577"/>
</dbReference>
<protein>
    <recommendedName>
        <fullName evidence="3">DUF2577 domain-containing protein</fullName>
    </recommendedName>
</protein>
<sequence length="143" mass="15975">MKNSDELAKIMKGFVPPKQFQVCVGRVIKAPPELTISIMNGKVILYPHMLYMNDRLFDDYTRKYKLDGNIESITINATTSNQPCGSGATNQHGTISGSGEYKSNGTFINTDTLVVGDLVKVTPTEKGQMWIVDFKVRKIKEKK</sequence>
<accession>A0AAX2J8L0</accession>
<proteinExistence type="predicted"/>
<dbReference type="Pfam" id="PF10844">
    <property type="entry name" value="DUF2577"/>
    <property type="match status" value="1"/>
</dbReference>
<dbReference type="KEGG" id="ful:C4N20_12425"/>
<name>A0AAX2J8L0_9FUSO</name>
<evidence type="ECO:0000313" key="2">
    <source>
        <dbReference type="Proteomes" id="UP000249008"/>
    </source>
</evidence>
<reference evidence="1 2" key="1">
    <citation type="submission" date="2018-06" db="EMBL/GenBank/DDBJ databases">
        <authorList>
            <consortium name="Pathogen Informatics"/>
            <person name="Doyle S."/>
        </authorList>
    </citation>
    <scope>NUCLEOTIDE SEQUENCE [LARGE SCALE GENOMIC DNA]</scope>
    <source>
        <strain evidence="1 2">NCTC12112</strain>
    </source>
</reference>
<evidence type="ECO:0008006" key="3">
    <source>
        <dbReference type="Google" id="ProtNLM"/>
    </source>
</evidence>
<dbReference type="EMBL" id="LS483487">
    <property type="protein sequence ID" value="SQJ01005.1"/>
    <property type="molecule type" value="Genomic_DNA"/>
</dbReference>
<organism evidence="1 2">
    <name type="scientific">Fusobacterium ulcerans</name>
    <dbReference type="NCBI Taxonomy" id="861"/>
    <lineage>
        <taxon>Bacteria</taxon>
        <taxon>Fusobacteriati</taxon>
        <taxon>Fusobacteriota</taxon>
        <taxon>Fusobacteriia</taxon>
        <taxon>Fusobacteriales</taxon>
        <taxon>Fusobacteriaceae</taxon>
        <taxon>Fusobacterium</taxon>
    </lineage>
</organism>
<evidence type="ECO:0000313" key="1">
    <source>
        <dbReference type="EMBL" id="SQJ01005.1"/>
    </source>
</evidence>
<dbReference type="Proteomes" id="UP000249008">
    <property type="component" value="Chromosome 1"/>
</dbReference>